<dbReference type="PANTHER" id="PTHR21357">
    <property type="entry name" value="FAM172 FAMILY PROTEIN HOMOLOG CG10038"/>
    <property type="match status" value="1"/>
</dbReference>
<sequence>MGFVVKEGRLVFIGSKEAAETEGGIVVNENNFWTYVNGGKHYNDVARCMMDVTHISMVERCGCRWVECKKGRVLCGGEERENVLVVIPGKGRVDAGIMARSLLMKDGMRVGSVLNVGERAWDEGWGVIMLAPNFSGSFQSGVAMATLKGQWEELEAGFKRTRFEGTPAEP</sequence>
<reference evidence="1" key="1">
    <citation type="submission" date="2022-07" db="EMBL/GenBank/DDBJ databases">
        <title>Genome analysis of Parmales, a sister group of diatoms, reveals the evolutionary specialization of diatoms from phago-mixotrophs to photoautotrophs.</title>
        <authorList>
            <person name="Ban H."/>
            <person name="Sato S."/>
            <person name="Yoshikawa S."/>
            <person name="Kazumasa Y."/>
            <person name="Nakamura Y."/>
            <person name="Ichinomiya M."/>
            <person name="Saitoh K."/>
            <person name="Sato N."/>
            <person name="Blanc-Mathieu R."/>
            <person name="Endo H."/>
            <person name="Kuwata A."/>
            <person name="Ogata H."/>
        </authorList>
    </citation>
    <scope>NUCLEOTIDE SEQUENCE</scope>
</reference>
<comment type="caution">
    <text evidence="1">The sequence shown here is derived from an EMBL/GenBank/DDBJ whole genome shotgun (WGS) entry which is preliminary data.</text>
</comment>
<keyword evidence="2" id="KW-1185">Reference proteome</keyword>
<dbReference type="AlphaFoldDB" id="A0A9W7FHY0"/>
<dbReference type="InterPro" id="IPR048263">
    <property type="entry name" value="Arb2"/>
</dbReference>
<dbReference type="GO" id="GO:0031048">
    <property type="term" value="P:regulatory ncRNA-mediated heterochromatin formation"/>
    <property type="evidence" value="ECO:0007669"/>
    <property type="project" value="TreeGrafter"/>
</dbReference>
<accession>A0A9W7FHY0</accession>
<dbReference type="GO" id="GO:0005634">
    <property type="term" value="C:nucleus"/>
    <property type="evidence" value="ECO:0007669"/>
    <property type="project" value="TreeGrafter"/>
</dbReference>
<evidence type="ECO:0000313" key="2">
    <source>
        <dbReference type="Proteomes" id="UP001165082"/>
    </source>
</evidence>
<dbReference type="PANTHER" id="PTHR21357:SF4">
    <property type="entry name" value="FAM172 FAMILY PROTEIN HOMOLOG CG10038"/>
    <property type="match status" value="1"/>
</dbReference>
<evidence type="ECO:0000313" key="1">
    <source>
        <dbReference type="EMBL" id="GMI12759.1"/>
    </source>
</evidence>
<dbReference type="OrthoDB" id="421951at2759"/>
<proteinExistence type="predicted"/>
<dbReference type="EMBL" id="BRXZ01000494">
    <property type="protein sequence ID" value="GMI12759.1"/>
    <property type="molecule type" value="Genomic_DNA"/>
</dbReference>
<protein>
    <submittedName>
        <fullName evidence="1">Uncharacterized protein</fullName>
    </submittedName>
</protein>
<name>A0A9W7FHY0_9STRA</name>
<dbReference type="Proteomes" id="UP001165082">
    <property type="component" value="Unassembled WGS sequence"/>
</dbReference>
<dbReference type="GO" id="GO:0035197">
    <property type="term" value="F:siRNA binding"/>
    <property type="evidence" value="ECO:0007669"/>
    <property type="project" value="TreeGrafter"/>
</dbReference>
<gene>
    <name evidence="1" type="ORF">TrRE_jg10958</name>
</gene>
<organism evidence="1 2">
    <name type="scientific">Triparma retinervis</name>
    <dbReference type="NCBI Taxonomy" id="2557542"/>
    <lineage>
        <taxon>Eukaryota</taxon>
        <taxon>Sar</taxon>
        <taxon>Stramenopiles</taxon>
        <taxon>Ochrophyta</taxon>
        <taxon>Bolidophyceae</taxon>
        <taxon>Parmales</taxon>
        <taxon>Triparmaceae</taxon>
        <taxon>Triparma</taxon>
    </lineage>
</organism>